<comment type="caution">
    <text evidence="2">The sequence shown here is derived from an EMBL/GenBank/DDBJ whole genome shotgun (WGS) entry which is preliminary data.</text>
</comment>
<accession>A0A5B7GJ66</accession>
<dbReference type="EMBL" id="VSRR010014886">
    <property type="protein sequence ID" value="MPC57559.1"/>
    <property type="molecule type" value="Genomic_DNA"/>
</dbReference>
<organism evidence="2 3">
    <name type="scientific">Portunus trituberculatus</name>
    <name type="common">Swimming crab</name>
    <name type="synonym">Neptunus trituberculatus</name>
    <dbReference type="NCBI Taxonomy" id="210409"/>
    <lineage>
        <taxon>Eukaryota</taxon>
        <taxon>Metazoa</taxon>
        <taxon>Ecdysozoa</taxon>
        <taxon>Arthropoda</taxon>
        <taxon>Crustacea</taxon>
        <taxon>Multicrustacea</taxon>
        <taxon>Malacostraca</taxon>
        <taxon>Eumalacostraca</taxon>
        <taxon>Eucarida</taxon>
        <taxon>Decapoda</taxon>
        <taxon>Pleocyemata</taxon>
        <taxon>Brachyura</taxon>
        <taxon>Eubrachyura</taxon>
        <taxon>Portunoidea</taxon>
        <taxon>Portunidae</taxon>
        <taxon>Portuninae</taxon>
        <taxon>Portunus</taxon>
    </lineage>
</organism>
<sequence length="43" mass="4667">MARLATSPAGSSEESEPSRVLPTPAAHLARRRPSELRKEDHDG</sequence>
<evidence type="ECO:0000256" key="1">
    <source>
        <dbReference type="SAM" id="MobiDB-lite"/>
    </source>
</evidence>
<dbReference type="Proteomes" id="UP000324222">
    <property type="component" value="Unassembled WGS sequence"/>
</dbReference>
<proteinExistence type="predicted"/>
<evidence type="ECO:0000313" key="3">
    <source>
        <dbReference type="Proteomes" id="UP000324222"/>
    </source>
</evidence>
<feature type="compositionally biased region" description="Basic and acidic residues" evidence="1">
    <location>
        <begin position="32"/>
        <end position="43"/>
    </location>
</feature>
<evidence type="ECO:0000313" key="2">
    <source>
        <dbReference type="EMBL" id="MPC57559.1"/>
    </source>
</evidence>
<keyword evidence="3" id="KW-1185">Reference proteome</keyword>
<feature type="region of interest" description="Disordered" evidence="1">
    <location>
        <begin position="1"/>
        <end position="43"/>
    </location>
</feature>
<protein>
    <submittedName>
        <fullName evidence="2">Uncharacterized protein</fullName>
    </submittedName>
</protein>
<gene>
    <name evidence="2" type="ORF">E2C01_051542</name>
</gene>
<reference evidence="2 3" key="1">
    <citation type="submission" date="2019-05" db="EMBL/GenBank/DDBJ databases">
        <title>Another draft genome of Portunus trituberculatus and its Hox gene families provides insights of decapod evolution.</title>
        <authorList>
            <person name="Jeong J.-H."/>
            <person name="Song I."/>
            <person name="Kim S."/>
            <person name="Choi T."/>
            <person name="Kim D."/>
            <person name="Ryu S."/>
            <person name="Kim W."/>
        </authorList>
    </citation>
    <scope>NUCLEOTIDE SEQUENCE [LARGE SCALE GENOMIC DNA]</scope>
    <source>
        <tissue evidence="2">Muscle</tissue>
    </source>
</reference>
<dbReference type="AlphaFoldDB" id="A0A5B7GJ66"/>
<name>A0A5B7GJ66_PORTR</name>